<accession>A0ABD1Y217</accession>
<keyword evidence="3" id="KW-1185">Reference proteome</keyword>
<evidence type="ECO:0008006" key="4">
    <source>
        <dbReference type="Google" id="ProtNLM"/>
    </source>
</evidence>
<sequence length="103" mass="11215">MFLFLGIHILFLCSLLNVVGWTSSWTLSNKSIAEEVRPGGDRLTRSSVKETGTECSAPDRFAFSPGHFITGIANSPSTPSQPGKSITISATWPLLRLFFLVCP</sequence>
<evidence type="ECO:0000256" key="1">
    <source>
        <dbReference type="SAM" id="SignalP"/>
    </source>
</evidence>
<name>A0ABD1Y217_9MARC</name>
<dbReference type="EMBL" id="JBHFFA010000006">
    <property type="protein sequence ID" value="KAL2620671.1"/>
    <property type="molecule type" value="Genomic_DNA"/>
</dbReference>
<organism evidence="2 3">
    <name type="scientific">Riccia fluitans</name>
    <dbReference type="NCBI Taxonomy" id="41844"/>
    <lineage>
        <taxon>Eukaryota</taxon>
        <taxon>Viridiplantae</taxon>
        <taxon>Streptophyta</taxon>
        <taxon>Embryophyta</taxon>
        <taxon>Marchantiophyta</taxon>
        <taxon>Marchantiopsida</taxon>
        <taxon>Marchantiidae</taxon>
        <taxon>Marchantiales</taxon>
        <taxon>Ricciaceae</taxon>
        <taxon>Riccia</taxon>
    </lineage>
</organism>
<feature type="signal peptide" evidence="1">
    <location>
        <begin position="1"/>
        <end position="24"/>
    </location>
</feature>
<evidence type="ECO:0000313" key="3">
    <source>
        <dbReference type="Proteomes" id="UP001605036"/>
    </source>
</evidence>
<keyword evidence="1" id="KW-0732">Signal</keyword>
<reference evidence="2 3" key="1">
    <citation type="submission" date="2024-09" db="EMBL/GenBank/DDBJ databases">
        <title>Chromosome-scale assembly of Riccia fluitans.</title>
        <authorList>
            <person name="Paukszto L."/>
            <person name="Sawicki J."/>
            <person name="Karawczyk K."/>
            <person name="Piernik-Szablinska J."/>
            <person name="Szczecinska M."/>
            <person name="Mazdziarz M."/>
        </authorList>
    </citation>
    <scope>NUCLEOTIDE SEQUENCE [LARGE SCALE GENOMIC DNA]</scope>
    <source>
        <strain evidence="2">Rf_01</strain>
        <tissue evidence="2">Aerial parts of the thallus</tissue>
    </source>
</reference>
<proteinExistence type="predicted"/>
<evidence type="ECO:0000313" key="2">
    <source>
        <dbReference type="EMBL" id="KAL2620671.1"/>
    </source>
</evidence>
<dbReference type="AlphaFoldDB" id="A0ABD1Y217"/>
<comment type="caution">
    <text evidence="2">The sequence shown here is derived from an EMBL/GenBank/DDBJ whole genome shotgun (WGS) entry which is preliminary data.</text>
</comment>
<dbReference type="Proteomes" id="UP001605036">
    <property type="component" value="Unassembled WGS sequence"/>
</dbReference>
<protein>
    <recommendedName>
        <fullName evidence="4">Secreted protein</fullName>
    </recommendedName>
</protein>
<gene>
    <name evidence="2" type="ORF">R1flu_000876</name>
</gene>
<feature type="chain" id="PRO_5044896898" description="Secreted protein" evidence="1">
    <location>
        <begin position="25"/>
        <end position="103"/>
    </location>
</feature>